<dbReference type="EMBL" id="NWTK01000001">
    <property type="protein sequence ID" value="PKR55793.1"/>
    <property type="molecule type" value="Genomic_DNA"/>
</dbReference>
<evidence type="ECO:0000313" key="4">
    <source>
        <dbReference type="Proteomes" id="UP000233458"/>
    </source>
</evidence>
<accession>A0A2N3KZ24</accession>
<keyword evidence="4" id="KW-1185">Reference proteome</keyword>
<reference evidence="2 4" key="2">
    <citation type="submission" date="2017-10" db="EMBL/GenBank/DDBJ databases">
        <title>Biodiversity and function of Thalassospira species in the particle-attached aromatic-hydrocarbon-degrading consortia from the surface seawater of the China South Sea.</title>
        <authorList>
            <person name="Dong C."/>
            <person name="Liu R."/>
            <person name="Shao Z."/>
        </authorList>
    </citation>
    <scope>NUCLEOTIDE SEQUENCE [LARGE SCALE GENOMIC DNA]</scope>
    <source>
        <strain evidence="2 4">CSC3H3</strain>
    </source>
</reference>
<name>A0A2N3KZ24_9PROT</name>
<dbReference type="Proteomes" id="UP000233458">
    <property type="component" value="Chromosome"/>
</dbReference>
<proteinExistence type="predicted"/>
<keyword evidence="1" id="KW-0812">Transmembrane</keyword>
<reference evidence="3 5" key="1">
    <citation type="submission" date="2017-09" db="EMBL/GenBank/DDBJ databases">
        <title>Biodiversity and function of Thalassospira species in the particle-attached aromatic-hydrocarbon-degrading consortia from the surface seawater of the South China Sea.</title>
        <authorList>
            <person name="Dong C."/>
            <person name="Liu R."/>
            <person name="Shao Z."/>
        </authorList>
    </citation>
    <scope>NUCLEOTIDE SEQUENCE [LARGE SCALE GENOMIC DNA]</scope>
    <source>
        <strain evidence="3 5">CSC1P2</strain>
    </source>
</reference>
<dbReference type="KEGG" id="thac:CSC3H3_03385"/>
<evidence type="ECO:0000256" key="1">
    <source>
        <dbReference type="SAM" id="Phobius"/>
    </source>
</evidence>
<evidence type="ECO:0000313" key="3">
    <source>
        <dbReference type="EMBL" id="PKR55793.1"/>
    </source>
</evidence>
<protein>
    <submittedName>
        <fullName evidence="3">Uncharacterized protein</fullName>
    </submittedName>
</protein>
<dbReference type="EMBL" id="CP024199">
    <property type="protein sequence ID" value="AUG51864.1"/>
    <property type="molecule type" value="Genomic_DNA"/>
</dbReference>
<evidence type="ECO:0000313" key="2">
    <source>
        <dbReference type="EMBL" id="AUG51864.1"/>
    </source>
</evidence>
<keyword evidence="1" id="KW-0472">Membrane</keyword>
<dbReference type="AlphaFoldDB" id="A0A2N3KZ24"/>
<feature type="transmembrane region" description="Helical" evidence="1">
    <location>
        <begin position="165"/>
        <end position="186"/>
    </location>
</feature>
<gene>
    <name evidence="3" type="ORF">COO20_00790</name>
    <name evidence="2" type="ORF">CSC3H3_03385</name>
</gene>
<organism evidence="3 5">
    <name type="scientific">Thalassospira marina</name>
    <dbReference type="NCBI Taxonomy" id="2048283"/>
    <lineage>
        <taxon>Bacteria</taxon>
        <taxon>Pseudomonadati</taxon>
        <taxon>Pseudomonadota</taxon>
        <taxon>Alphaproteobacteria</taxon>
        <taxon>Rhodospirillales</taxon>
        <taxon>Thalassospiraceae</taxon>
        <taxon>Thalassospira</taxon>
    </lineage>
</organism>
<evidence type="ECO:0000313" key="5">
    <source>
        <dbReference type="Proteomes" id="UP000233597"/>
    </source>
</evidence>
<keyword evidence="1" id="KW-1133">Transmembrane helix</keyword>
<sequence length="191" mass="21436">MIMIPLLVAASGLPVRASEQSDIRNEALELRMNIARFEKDLQHSLRDAIQTAPDRVIQCKTHPATLKECLSGPYRSLTRATVTIKPSPAIGTDSPNRPLLDLGAAEERFALYNERVNKTNDLLSRAGLPLFVPERDLTPDMDELRKHILVYMENRQASSLRFEKITLFAGGLAVLCAIFGGLYLYLRRFRG</sequence>
<dbReference type="Proteomes" id="UP000233597">
    <property type="component" value="Unassembled WGS sequence"/>
</dbReference>